<evidence type="ECO:0000256" key="1">
    <source>
        <dbReference type="SAM" id="MobiDB-lite"/>
    </source>
</evidence>
<protein>
    <submittedName>
        <fullName evidence="2">Uncharacterized protein</fullName>
    </submittedName>
</protein>
<dbReference type="AlphaFoldDB" id="A0AAV7WZX3"/>
<proteinExistence type="predicted"/>
<keyword evidence="3" id="KW-1185">Reference proteome</keyword>
<feature type="region of interest" description="Disordered" evidence="1">
    <location>
        <begin position="53"/>
        <end position="72"/>
    </location>
</feature>
<evidence type="ECO:0000313" key="3">
    <source>
        <dbReference type="Proteomes" id="UP001066276"/>
    </source>
</evidence>
<dbReference type="EMBL" id="JANPWB010000001">
    <property type="protein sequence ID" value="KAJ1217575.1"/>
    <property type="molecule type" value="Genomic_DNA"/>
</dbReference>
<comment type="caution">
    <text evidence="2">The sequence shown here is derived from an EMBL/GenBank/DDBJ whole genome shotgun (WGS) entry which is preliminary data.</text>
</comment>
<reference evidence="2" key="1">
    <citation type="journal article" date="2022" name="bioRxiv">
        <title>Sequencing and chromosome-scale assembly of the giantPleurodeles waltlgenome.</title>
        <authorList>
            <person name="Brown T."/>
            <person name="Elewa A."/>
            <person name="Iarovenko S."/>
            <person name="Subramanian E."/>
            <person name="Araus A.J."/>
            <person name="Petzold A."/>
            <person name="Susuki M."/>
            <person name="Suzuki K.-i.T."/>
            <person name="Hayashi T."/>
            <person name="Toyoda A."/>
            <person name="Oliveira C."/>
            <person name="Osipova E."/>
            <person name="Leigh N.D."/>
            <person name="Simon A."/>
            <person name="Yun M.H."/>
        </authorList>
    </citation>
    <scope>NUCLEOTIDE SEQUENCE</scope>
    <source>
        <strain evidence="2">20211129_DDA</strain>
        <tissue evidence="2">Liver</tissue>
    </source>
</reference>
<organism evidence="2 3">
    <name type="scientific">Pleurodeles waltl</name>
    <name type="common">Iberian ribbed newt</name>
    <dbReference type="NCBI Taxonomy" id="8319"/>
    <lineage>
        <taxon>Eukaryota</taxon>
        <taxon>Metazoa</taxon>
        <taxon>Chordata</taxon>
        <taxon>Craniata</taxon>
        <taxon>Vertebrata</taxon>
        <taxon>Euteleostomi</taxon>
        <taxon>Amphibia</taxon>
        <taxon>Batrachia</taxon>
        <taxon>Caudata</taxon>
        <taxon>Salamandroidea</taxon>
        <taxon>Salamandridae</taxon>
        <taxon>Pleurodelinae</taxon>
        <taxon>Pleurodeles</taxon>
    </lineage>
</organism>
<sequence length="183" mass="20389">MLPFSPSRRPLGLCGPASIICRGPVPPPRLLEAARRSRVSLYLRACPRSRARQVSQAAAPPPHTWSQAYQARGRPRPTPFCHCLLPHRQPRTARPAGCQVDAPEHLPRPCPILLTCRDGRGRHPFCRLPSRMCPATNPSRQQIEAPCLLKKLHGLQHPTIHHRARDFDGIPLRSVSLGGKAHR</sequence>
<dbReference type="Proteomes" id="UP001066276">
    <property type="component" value="Chromosome 1_1"/>
</dbReference>
<evidence type="ECO:0000313" key="2">
    <source>
        <dbReference type="EMBL" id="KAJ1217575.1"/>
    </source>
</evidence>
<gene>
    <name evidence="2" type="ORF">NDU88_005169</name>
</gene>
<name>A0AAV7WZX3_PLEWA</name>
<accession>A0AAV7WZX3</accession>